<organism evidence="2 3">
    <name type="scientific">Trametes pubescens</name>
    <name type="common">White-rot fungus</name>
    <dbReference type="NCBI Taxonomy" id="154538"/>
    <lineage>
        <taxon>Eukaryota</taxon>
        <taxon>Fungi</taxon>
        <taxon>Dikarya</taxon>
        <taxon>Basidiomycota</taxon>
        <taxon>Agaricomycotina</taxon>
        <taxon>Agaricomycetes</taxon>
        <taxon>Polyporales</taxon>
        <taxon>Polyporaceae</taxon>
        <taxon>Trametes</taxon>
    </lineage>
</organism>
<evidence type="ECO:0000313" key="3">
    <source>
        <dbReference type="Proteomes" id="UP000184267"/>
    </source>
</evidence>
<dbReference type="Proteomes" id="UP000184267">
    <property type="component" value="Unassembled WGS sequence"/>
</dbReference>
<feature type="region of interest" description="Disordered" evidence="1">
    <location>
        <begin position="1"/>
        <end position="27"/>
    </location>
</feature>
<evidence type="ECO:0000256" key="1">
    <source>
        <dbReference type="SAM" id="MobiDB-lite"/>
    </source>
</evidence>
<dbReference type="AlphaFoldDB" id="A0A1M2VEA8"/>
<evidence type="ECO:0000313" key="2">
    <source>
        <dbReference type="EMBL" id="OJT05949.1"/>
    </source>
</evidence>
<dbReference type="OrthoDB" id="2628807at2759"/>
<comment type="caution">
    <text evidence="2">The sequence shown here is derived from an EMBL/GenBank/DDBJ whole genome shotgun (WGS) entry which is preliminary data.</text>
</comment>
<name>A0A1M2VEA8_TRAPU</name>
<protein>
    <submittedName>
        <fullName evidence="2">Uncharacterized protein</fullName>
    </submittedName>
</protein>
<sequence>MSPPPSSPPAEQAATPPRIDRSPVPMRSVYAKQARALHPDLTPKDDYEILMLGSDDLKGYTTDAKRAWLSEEWTETVDEYGSEAEARQGIKEYLDAMVEPSGDKPTSDDPDVGYIPIPQTNLTLRFWPGSLAEAEYCMDFVVTATRTPVNVPDDYHVWIVPDPAMPWVQATMTEVLSIEKIHGIHKNDIKEGCEKFILRDGLYCQLAYKDQSIMRFRVPARAQAFVDDDITTYHPQP</sequence>
<gene>
    <name evidence="2" type="ORF">TRAPUB_3136</name>
</gene>
<reference evidence="2 3" key="1">
    <citation type="submission" date="2016-10" db="EMBL/GenBank/DDBJ databases">
        <title>Genome sequence of the basidiomycete white-rot fungus Trametes pubescens.</title>
        <authorList>
            <person name="Makela M.R."/>
            <person name="Granchi Z."/>
            <person name="Peng M."/>
            <person name="De Vries R.P."/>
            <person name="Grigoriev I."/>
            <person name="Riley R."/>
            <person name="Hilden K."/>
        </authorList>
    </citation>
    <scope>NUCLEOTIDE SEQUENCE [LARGE SCALE GENOMIC DNA]</scope>
    <source>
        <strain evidence="2 3">FBCC735</strain>
    </source>
</reference>
<dbReference type="OMA" id="RDGLYCQ"/>
<keyword evidence="3" id="KW-1185">Reference proteome</keyword>
<proteinExistence type="predicted"/>
<accession>A0A1M2VEA8</accession>
<dbReference type="EMBL" id="MNAD01001364">
    <property type="protein sequence ID" value="OJT05949.1"/>
    <property type="molecule type" value="Genomic_DNA"/>
</dbReference>